<sequence length="65" mass="7442">MRTTIRCMATNMTSMMQNSIKPEGDISSVFASLSGDDMNKPLEPRFVQLKKQIIQGYEQQVKDSW</sequence>
<accession>A0A815PA29</accession>
<gene>
    <name evidence="1" type="ORF">IZO911_LOCUS42097</name>
</gene>
<dbReference type="AlphaFoldDB" id="A0A815PA29"/>
<protein>
    <submittedName>
        <fullName evidence="1">Uncharacterized protein</fullName>
    </submittedName>
</protein>
<organism evidence="1 2">
    <name type="scientific">Adineta steineri</name>
    <dbReference type="NCBI Taxonomy" id="433720"/>
    <lineage>
        <taxon>Eukaryota</taxon>
        <taxon>Metazoa</taxon>
        <taxon>Spiralia</taxon>
        <taxon>Gnathifera</taxon>
        <taxon>Rotifera</taxon>
        <taxon>Eurotatoria</taxon>
        <taxon>Bdelloidea</taxon>
        <taxon>Adinetida</taxon>
        <taxon>Adinetidae</taxon>
        <taxon>Adineta</taxon>
    </lineage>
</organism>
<name>A0A815PA29_9BILA</name>
<proteinExistence type="predicted"/>
<reference evidence="1" key="1">
    <citation type="submission" date="2021-02" db="EMBL/GenBank/DDBJ databases">
        <authorList>
            <person name="Nowell W R."/>
        </authorList>
    </citation>
    <scope>NUCLEOTIDE SEQUENCE</scope>
</reference>
<dbReference type="Proteomes" id="UP000663860">
    <property type="component" value="Unassembled WGS sequence"/>
</dbReference>
<feature type="non-terminal residue" evidence="1">
    <location>
        <position position="65"/>
    </location>
</feature>
<comment type="caution">
    <text evidence="1">The sequence shown here is derived from an EMBL/GenBank/DDBJ whole genome shotgun (WGS) entry which is preliminary data.</text>
</comment>
<evidence type="ECO:0000313" key="1">
    <source>
        <dbReference type="EMBL" id="CAF1446237.1"/>
    </source>
</evidence>
<dbReference type="EMBL" id="CAJNOE010001729">
    <property type="protein sequence ID" value="CAF1446237.1"/>
    <property type="molecule type" value="Genomic_DNA"/>
</dbReference>
<evidence type="ECO:0000313" key="2">
    <source>
        <dbReference type="Proteomes" id="UP000663860"/>
    </source>
</evidence>